<reference evidence="3 4" key="1">
    <citation type="journal article" date="2019" name="Int. J. Syst. Evol. Microbiol.">
        <title>The Global Catalogue of Microorganisms (GCM) 10K type strain sequencing project: providing services to taxonomists for standard genome sequencing and annotation.</title>
        <authorList>
            <consortium name="The Broad Institute Genomics Platform"/>
            <consortium name="The Broad Institute Genome Sequencing Center for Infectious Disease"/>
            <person name="Wu L."/>
            <person name="Ma J."/>
        </authorList>
    </citation>
    <scope>NUCLEOTIDE SEQUENCE [LARGE SCALE GENOMIC DNA]</scope>
    <source>
        <strain evidence="3 4">XZYJ18</strain>
    </source>
</reference>
<evidence type="ECO:0000313" key="3">
    <source>
        <dbReference type="EMBL" id="MFC4824104.1"/>
    </source>
</evidence>
<dbReference type="EMBL" id="JBHSHT010000001">
    <property type="protein sequence ID" value="MFC4824104.1"/>
    <property type="molecule type" value="Genomic_DNA"/>
</dbReference>
<feature type="domain" description="DUF7344" evidence="2">
    <location>
        <begin position="11"/>
        <end position="79"/>
    </location>
</feature>
<comment type="caution">
    <text evidence="3">The sequence shown here is derived from an EMBL/GenBank/DDBJ whole genome shotgun (WGS) entry which is preliminary data.</text>
</comment>
<proteinExistence type="predicted"/>
<evidence type="ECO:0000313" key="4">
    <source>
        <dbReference type="Proteomes" id="UP001595945"/>
    </source>
</evidence>
<dbReference type="AlphaFoldDB" id="A0ABD5Q222"/>
<dbReference type="InterPro" id="IPR055768">
    <property type="entry name" value="DUF7344"/>
</dbReference>
<evidence type="ECO:0000259" key="2">
    <source>
        <dbReference type="Pfam" id="PF24035"/>
    </source>
</evidence>
<keyword evidence="4" id="KW-1185">Reference proteome</keyword>
<name>A0ABD5Q222_9EURY</name>
<organism evidence="3 4">
    <name type="scientific">Halorussus aquaticus</name>
    <dbReference type="NCBI Taxonomy" id="2953748"/>
    <lineage>
        <taxon>Archaea</taxon>
        <taxon>Methanobacteriati</taxon>
        <taxon>Methanobacteriota</taxon>
        <taxon>Stenosarchaea group</taxon>
        <taxon>Halobacteria</taxon>
        <taxon>Halobacteriales</taxon>
        <taxon>Haladaptataceae</taxon>
        <taxon>Halorussus</taxon>
    </lineage>
</organism>
<accession>A0ABD5Q222</accession>
<dbReference type="Pfam" id="PF24035">
    <property type="entry name" value="DUF7344"/>
    <property type="match status" value="1"/>
</dbReference>
<feature type="region of interest" description="Disordered" evidence="1">
    <location>
        <begin position="102"/>
        <end position="122"/>
    </location>
</feature>
<gene>
    <name evidence="3" type="ORF">ACFO9K_07495</name>
</gene>
<sequence>MNSERIDHSCDLLGSAYRRCVIYVLQDDGPTGLDELADAVVSSDVAEDRTRATASLVHTHLPKLAEYDVVAYDDPEDAVWLSDGVEALEPFLTVVARQETDGERLASPGYEVPDATASNAPD</sequence>
<dbReference type="GeneID" id="73045217"/>
<dbReference type="Proteomes" id="UP001595945">
    <property type="component" value="Unassembled WGS sequence"/>
</dbReference>
<evidence type="ECO:0000256" key="1">
    <source>
        <dbReference type="SAM" id="MobiDB-lite"/>
    </source>
</evidence>
<dbReference type="RefSeq" id="WP_254266821.1">
    <property type="nucleotide sequence ID" value="NZ_CP100400.1"/>
</dbReference>
<protein>
    <recommendedName>
        <fullName evidence="2">DUF7344 domain-containing protein</fullName>
    </recommendedName>
</protein>